<feature type="compositionally biased region" description="Basic residues" evidence="1">
    <location>
        <begin position="220"/>
        <end position="241"/>
    </location>
</feature>
<feature type="region of interest" description="Disordered" evidence="1">
    <location>
        <begin position="118"/>
        <end position="148"/>
    </location>
</feature>
<feature type="compositionally biased region" description="Pro residues" evidence="1">
    <location>
        <begin position="135"/>
        <end position="148"/>
    </location>
</feature>
<dbReference type="EMBL" id="ODYU01005056">
    <property type="protein sequence ID" value="SOQ45560.1"/>
    <property type="molecule type" value="Genomic_DNA"/>
</dbReference>
<reference evidence="3" key="1">
    <citation type="submission" date="2016-07" db="EMBL/GenBank/DDBJ databases">
        <authorList>
            <person name="Bretaudeau A."/>
        </authorList>
    </citation>
    <scope>NUCLEOTIDE SEQUENCE</scope>
    <source>
        <strain evidence="3">Rice</strain>
        <tissue evidence="3">Whole body</tissue>
    </source>
</reference>
<dbReference type="PANTHER" id="PTHR15420:SF2">
    <property type="entry name" value="CYTOCHROME B-C1 COMPLEX SUBUNIT 10"/>
    <property type="match status" value="1"/>
</dbReference>
<dbReference type="InterPro" id="IPR015089">
    <property type="entry name" value="UQCR"/>
</dbReference>
<dbReference type="SUPFAM" id="SSF81518">
    <property type="entry name" value="Subunit XI (6.4 kDa protein) of cytochrome bc1 complex (Ubiquinol-cytochrome c reductase)"/>
    <property type="match status" value="1"/>
</dbReference>
<dbReference type="Pfam" id="PF08997">
    <property type="entry name" value="UCR_6-4kD"/>
    <property type="match status" value="1"/>
</dbReference>
<evidence type="ECO:0000313" key="3">
    <source>
        <dbReference type="EMBL" id="SOQ45560.1"/>
    </source>
</evidence>
<feature type="region of interest" description="Disordered" evidence="1">
    <location>
        <begin position="220"/>
        <end position="273"/>
    </location>
</feature>
<evidence type="ECO:0000256" key="2">
    <source>
        <dbReference type="SAM" id="Phobius"/>
    </source>
</evidence>
<protein>
    <submittedName>
        <fullName evidence="3">SFRICE_017926</fullName>
    </submittedName>
</protein>
<organism evidence="3">
    <name type="scientific">Spodoptera frugiperda</name>
    <name type="common">Fall armyworm</name>
    <dbReference type="NCBI Taxonomy" id="7108"/>
    <lineage>
        <taxon>Eukaryota</taxon>
        <taxon>Metazoa</taxon>
        <taxon>Ecdysozoa</taxon>
        <taxon>Arthropoda</taxon>
        <taxon>Hexapoda</taxon>
        <taxon>Insecta</taxon>
        <taxon>Pterygota</taxon>
        <taxon>Neoptera</taxon>
        <taxon>Endopterygota</taxon>
        <taxon>Lepidoptera</taxon>
        <taxon>Glossata</taxon>
        <taxon>Ditrysia</taxon>
        <taxon>Noctuoidea</taxon>
        <taxon>Noctuidae</taxon>
        <taxon>Amphipyrinae</taxon>
        <taxon>Spodoptera</taxon>
    </lineage>
</organism>
<keyword evidence="2" id="KW-0812">Transmembrane</keyword>
<keyword evidence="2" id="KW-1133">Transmembrane helix</keyword>
<dbReference type="GO" id="GO:0006122">
    <property type="term" value="P:mitochondrial electron transport, ubiquinol to cytochrome c"/>
    <property type="evidence" value="ECO:0007669"/>
    <property type="project" value="InterPro"/>
</dbReference>
<feature type="transmembrane region" description="Helical" evidence="2">
    <location>
        <begin position="12"/>
        <end position="34"/>
    </location>
</feature>
<dbReference type="OrthoDB" id="15743at2759"/>
<gene>
    <name evidence="3" type="ORF">SFRICE_017926</name>
</gene>
<dbReference type="AlphaFoldDB" id="A0A2H1VXJ8"/>
<sequence>MLGRLGKKHVEIAASFATSAVGFGGAAFTGLLYFTDWKLFCANIPFYGGKFKDEEENPGWGLCWQYLKRVLKCLCRYHGQVGVDPVPPAPFDQFWPWKVVKCLQLACGAARSVALRPRCPRRPRRRPARPSPHSARPPRPLLPPHPLRPPMTFHLHTSERTANKVCVYRIIRVVRTGTGRRALGARAGQLLAVRVHAPAHGQRGVALPRPVEAARVARRHVPAGRRARRVRPRQRQARPRRAPQAPTPLGARHAARAPRAPGRARAPAAARRQEGPQAALALVVAQRVQVGGRQQAVAVRVQVGEHPAHLGLAVAREPCGAVTSLPLSRDSARAGRILTVRRRCRRSRFVH</sequence>
<name>A0A2H1VXJ8_SPOFR</name>
<feature type="compositionally biased region" description="Basic residues" evidence="1">
    <location>
        <begin position="118"/>
        <end position="128"/>
    </location>
</feature>
<accession>A0A2H1VXJ8</accession>
<proteinExistence type="predicted"/>
<evidence type="ECO:0000256" key="1">
    <source>
        <dbReference type="SAM" id="MobiDB-lite"/>
    </source>
</evidence>
<dbReference type="GO" id="GO:0005743">
    <property type="term" value="C:mitochondrial inner membrane"/>
    <property type="evidence" value="ECO:0007669"/>
    <property type="project" value="TreeGrafter"/>
</dbReference>
<dbReference type="PANTHER" id="PTHR15420">
    <property type="entry name" value="UBIQUINOL-CYTOCHROME C REDUCTASE COMPLEX 6.4 KD PROTEIN"/>
    <property type="match status" value="1"/>
</dbReference>
<dbReference type="InterPro" id="IPR029027">
    <property type="entry name" value="Single_a-helix_sf"/>
</dbReference>
<keyword evidence="2" id="KW-0472">Membrane</keyword>
<feature type="compositionally biased region" description="Low complexity" evidence="1">
    <location>
        <begin position="257"/>
        <end position="273"/>
    </location>
</feature>
<dbReference type="Gene3D" id="1.20.5.220">
    <property type="match status" value="1"/>
</dbReference>